<evidence type="ECO:0000259" key="1">
    <source>
        <dbReference type="Pfam" id="PF24864"/>
    </source>
</evidence>
<feature type="domain" description="DUF7730" evidence="1">
    <location>
        <begin position="85"/>
        <end position="195"/>
    </location>
</feature>
<dbReference type="EMBL" id="JAXOVC010000002">
    <property type="protein sequence ID" value="KAK4505218.1"/>
    <property type="molecule type" value="Genomic_DNA"/>
</dbReference>
<dbReference type="Proteomes" id="UP001305779">
    <property type="component" value="Unassembled WGS sequence"/>
</dbReference>
<dbReference type="InterPro" id="IPR056632">
    <property type="entry name" value="DUF7730"/>
</dbReference>
<name>A0ABR0EVM7_ZASCE</name>
<reference evidence="2 3" key="1">
    <citation type="journal article" date="2023" name="G3 (Bethesda)">
        <title>A chromosome-level genome assembly of Zasmidium syzygii isolated from banana leaves.</title>
        <authorList>
            <person name="van Westerhoven A.C."/>
            <person name="Mehrabi R."/>
            <person name="Talebi R."/>
            <person name="Steentjes M.B.F."/>
            <person name="Corcolon B."/>
            <person name="Chong P.A."/>
            <person name="Kema G.H.J."/>
            <person name="Seidl M.F."/>
        </authorList>
    </citation>
    <scope>NUCLEOTIDE SEQUENCE [LARGE SCALE GENOMIC DNA]</scope>
    <source>
        <strain evidence="2 3">P124</strain>
    </source>
</reference>
<dbReference type="PANTHER" id="PTHR38790:SF9">
    <property type="entry name" value="F-BOX DOMAIN-CONTAINING PROTEIN"/>
    <property type="match status" value="1"/>
</dbReference>
<dbReference type="Pfam" id="PF24864">
    <property type="entry name" value="DUF7730"/>
    <property type="match status" value="1"/>
</dbReference>
<accession>A0ABR0EVM7</accession>
<proteinExistence type="predicted"/>
<organism evidence="2 3">
    <name type="scientific">Zasmidium cellare</name>
    <name type="common">Wine cellar mold</name>
    <name type="synonym">Racodium cellare</name>
    <dbReference type="NCBI Taxonomy" id="395010"/>
    <lineage>
        <taxon>Eukaryota</taxon>
        <taxon>Fungi</taxon>
        <taxon>Dikarya</taxon>
        <taxon>Ascomycota</taxon>
        <taxon>Pezizomycotina</taxon>
        <taxon>Dothideomycetes</taxon>
        <taxon>Dothideomycetidae</taxon>
        <taxon>Mycosphaerellales</taxon>
        <taxon>Mycosphaerellaceae</taxon>
        <taxon>Zasmidium</taxon>
    </lineage>
</organism>
<keyword evidence="3" id="KW-1185">Reference proteome</keyword>
<evidence type="ECO:0000313" key="2">
    <source>
        <dbReference type="EMBL" id="KAK4505218.1"/>
    </source>
</evidence>
<comment type="caution">
    <text evidence="2">The sequence shown here is derived from an EMBL/GenBank/DDBJ whole genome shotgun (WGS) entry which is preliminary data.</text>
</comment>
<dbReference type="PANTHER" id="PTHR38790">
    <property type="entry name" value="2EXR DOMAIN-CONTAINING PROTEIN-RELATED"/>
    <property type="match status" value="1"/>
</dbReference>
<evidence type="ECO:0000313" key="3">
    <source>
        <dbReference type="Proteomes" id="UP001305779"/>
    </source>
</evidence>
<protein>
    <recommendedName>
        <fullName evidence="1">DUF7730 domain-containing protein</fullName>
    </recommendedName>
</protein>
<gene>
    <name evidence="2" type="ORF">PRZ48_003181</name>
</gene>
<sequence length="345" mass="39950">MELLDIETARNDDDERFIARSQGLTLTSSLLLGTPTPYDEKEGAHARTLTIKKSSNYRLCPVKVTEGPMKGFQAIVLVPTNGFRFLDLPIEIRYIIYELSMPPSKTTLRLAMRENREKSDPKVVGVRYRFKATKAWREGRELATPLGRRYKWIKMDERTPMCLLLVNKQVSSEAFEVLYSTHTFHFRYPEVLYTFLKLNNASAKYLTNVELSGYYNHGERPIGKNEKKRCIERALSVLTKASPQALRSLHLQHMSANKGGRHGYERYQTCDAKVLVNDCIPLLNTVYRARQREKIATGVDEILKIGHRWCDSDEDWDEPHIALECQKFNEDVKRIVREAFLMDVE</sequence>